<evidence type="ECO:0000313" key="2">
    <source>
        <dbReference type="EMBL" id="MCK2221651.1"/>
    </source>
</evidence>
<dbReference type="RefSeq" id="WP_242373182.1">
    <property type="nucleotide sequence ID" value="NZ_JAKRKC020000003.1"/>
</dbReference>
<name>A0ABT0GAM2_9ACTN</name>
<accession>A0ABT0GAM2</accession>
<sequence length="190" mass="20237">MLALSLGAAWLLLAPLSLWLLVRGRAVERAGALVTLLLLEGGTVAMGRLTPHVMPDHTVVAHDVPPVRAACQERAPTPRSAKLGRSLVLTWPAGRHECDTAEVAMRAKGRRLLLWLHTERTAAGGPPRTMQTRVRQPGAPQTLFTLPVHVKGHTAAVTVPLPLPRMPGRVPVDGRSGHRIPLAATSAAPA</sequence>
<gene>
    <name evidence="2" type="ORF">MF672_048785</name>
</gene>
<dbReference type="EMBL" id="JAKRKC020000003">
    <property type="protein sequence ID" value="MCK2221651.1"/>
    <property type="molecule type" value="Genomic_DNA"/>
</dbReference>
<evidence type="ECO:0000313" key="3">
    <source>
        <dbReference type="Proteomes" id="UP001317259"/>
    </source>
</evidence>
<comment type="caution">
    <text evidence="2">The sequence shown here is derived from an EMBL/GenBank/DDBJ whole genome shotgun (WGS) entry which is preliminary data.</text>
</comment>
<evidence type="ECO:0000256" key="1">
    <source>
        <dbReference type="SAM" id="MobiDB-lite"/>
    </source>
</evidence>
<organism evidence="2 3">
    <name type="scientific">Actinomadura luzonensis</name>
    <dbReference type="NCBI Taxonomy" id="2805427"/>
    <lineage>
        <taxon>Bacteria</taxon>
        <taxon>Bacillati</taxon>
        <taxon>Actinomycetota</taxon>
        <taxon>Actinomycetes</taxon>
        <taxon>Streptosporangiales</taxon>
        <taxon>Thermomonosporaceae</taxon>
        <taxon>Actinomadura</taxon>
    </lineage>
</organism>
<evidence type="ECO:0008006" key="4">
    <source>
        <dbReference type="Google" id="ProtNLM"/>
    </source>
</evidence>
<feature type="region of interest" description="Disordered" evidence="1">
    <location>
        <begin position="168"/>
        <end position="190"/>
    </location>
</feature>
<protein>
    <recommendedName>
        <fullName evidence="4">Integral membrane protein</fullName>
    </recommendedName>
</protein>
<reference evidence="2 3" key="1">
    <citation type="submission" date="2022-04" db="EMBL/GenBank/DDBJ databases">
        <title>Genome draft of Actinomadura sp. ATCC 31491.</title>
        <authorList>
            <person name="Shi X."/>
            <person name="Du Y."/>
        </authorList>
    </citation>
    <scope>NUCLEOTIDE SEQUENCE [LARGE SCALE GENOMIC DNA]</scope>
    <source>
        <strain evidence="2 3">ATCC 31491</strain>
    </source>
</reference>
<proteinExistence type="predicted"/>
<keyword evidence="3" id="KW-1185">Reference proteome</keyword>
<dbReference type="Proteomes" id="UP001317259">
    <property type="component" value="Unassembled WGS sequence"/>
</dbReference>